<evidence type="ECO:0000313" key="4">
    <source>
        <dbReference type="Proteomes" id="UP000199305"/>
    </source>
</evidence>
<gene>
    <name evidence="3" type="ORF">SAMN05216212_1319</name>
</gene>
<protein>
    <recommendedName>
        <fullName evidence="2">DUF6249 domain-containing protein</fullName>
    </recommendedName>
</protein>
<keyword evidence="1" id="KW-0472">Membrane</keyword>
<organism evidence="3 4">
    <name type="scientific">Microbulbifer yueqingensis</name>
    <dbReference type="NCBI Taxonomy" id="658219"/>
    <lineage>
        <taxon>Bacteria</taxon>
        <taxon>Pseudomonadati</taxon>
        <taxon>Pseudomonadota</taxon>
        <taxon>Gammaproteobacteria</taxon>
        <taxon>Cellvibrionales</taxon>
        <taxon>Microbulbiferaceae</taxon>
        <taxon>Microbulbifer</taxon>
    </lineage>
</organism>
<feature type="domain" description="DUF6249" evidence="2">
    <location>
        <begin position="10"/>
        <end position="120"/>
    </location>
</feature>
<sequence>MNEATLALLVPFGVFLLIGVSLWLVLSYRARKNLEIHNTVRLALDKGVDVTPELIERLGANNQPHPLQDLRRGIVWIATAVGIALFGFLVPDPSNHAFLALLGIAALPCAIGFGYLAMHQFSRQRPA</sequence>
<dbReference type="AlphaFoldDB" id="A0A1G8Y379"/>
<dbReference type="InterPro" id="IPR046216">
    <property type="entry name" value="DUF6249"/>
</dbReference>
<feature type="transmembrane region" description="Helical" evidence="1">
    <location>
        <begin position="97"/>
        <end position="118"/>
    </location>
</feature>
<keyword evidence="4" id="KW-1185">Reference proteome</keyword>
<reference evidence="4" key="1">
    <citation type="submission" date="2016-10" db="EMBL/GenBank/DDBJ databases">
        <authorList>
            <person name="Varghese N."/>
            <person name="Submissions S."/>
        </authorList>
    </citation>
    <scope>NUCLEOTIDE SEQUENCE [LARGE SCALE GENOMIC DNA]</scope>
    <source>
        <strain evidence="4">CGMCC 1.10658</strain>
    </source>
</reference>
<accession>A0A1G8Y379</accession>
<dbReference type="OrthoDB" id="5737184at2"/>
<dbReference type="Proteomes" id="UP000199305">
    <property type="component" value="Unassembled WGS sequence"/>
</dbReference>
<evidence type="ECO:0000256" key="1">
    <source>
        <dbReference type="SAM" id="Phobius"/>
    </source>
</evidence>
<evidence type="ECO:0000259" key="2">
    <source>
        <dbReference type="Pfam" id="PF19762"/>
    </source>
</evidence>
<evidence type="ECO:0000313" key="3">
    <source>
        <dbReference type="EMBL" id="SDJ96575.1"/>
    </source>
</evidence>
<name>A0A1G8Y379_9GAMM</name>
<dbReference type="RefSeq" id="WP_091510377.1">
    <property type="nucleotide sequence ID" value="NZ_FNFH01000002.1"/>
</dbReference>
<keyword evidence="1" id="KW-0812">Transmembrane</keyword>
<feature type="transmembrane region" description="Helical" evidence="1">
    <location>
        <begin position="6"/>
        <end position="26"/>
    </location>
</feature>
<keyword evidence="1" id="KW-1133">Transmembrane helix</keyword>
<feature type="transmembrane region" description="Helical" evidence="1">
    <location>
        <begin position="73"/>
        <end position="91"/>
    </location>
</feature>
<proteinExistence type="predicted"/>
<dbReference type="STRING" id="658219.SAMN05216212_1319"/>
<dbReference type="Pfam" id="PF19762">
    <property type="entry name" value="DUF6249"/>
    <property type="match status" value="1"/>
</dbReference>
<dbReference type="EMBL" id="FNFH01000002">
    <property type="protein sequence ID" value="SDJ96575.1"/>
    <property type="molecule type" value="Genomic_DNA"/>
</dbReference>